<dbReference type="RefSeq" id="WP_376840136.1">
    <property type="nucleotide sequence ID" value="NZ_JBHMAU010000051.1"/>
</dbReference>
<evidence type="ECO:0000313" key="3">
    <source>
        <dbReference type="Proteomes" id="UP001589707"/>
    </source>
</evidence>
<evidence type="ECO:0000313" key="2">
    <source>
        <dbReference type="EMBL" id="MFB9776323.1"/>
    </source>
</evidence>
<gene>
    <name evidence="2" type="ORF">ACFFN1_07890</name>
</gene>
<reference evidence="2 3" key="1">
    <citation type="submission" date="2024-09" db="EMBL/GenBank/DDBJ databases">
        <authorList>
            <person name="Sun Q."/>
            <person name="Mori K."/>
        </authorList>
    </citation>
    <scope>NUCLEOTIDE SEQUENCE [LARGE SCALE GENOMIC DNA]</scope>
    <source>
        <strain evidence="2 3">JCM 11683</strain>
    </source>
</reference>
<accession>A0ABV5X1M8</accession>
<comment type="caution">
    <text evidence="2">The sequence shown here is derived from an EMBL/GenBank/DDBJ whole genome shotgun (WGS) entry which is preliminary data.</text>
</comment>
<dbReference type="Proteomes" id="UP001589707">
    <property type="component" value="Unassembled WGS sequence"/>
</dbReference>
<keyword evidence="3" id="KW-1185">Reference proteome</keyword>
<evidence type="ECO:0000256" key="1">
    <source>
        <dbReference type="SAM" id="MobiDB-lite"/>
    </source>
</evidence>
<feature type="region of interest" description="Disordered" evidence="1">
    <location>
        <begin position="142"/>
        <end position="168"/>
    </location>
</feature>
<proteinExistence type="predicted"/>
<protein>
    <submittedName>
        <fullName evidence="2">Uncharacterized protein</fullName>
    </submittedName>
</protein>
<sequence length="168" mass="19451">MIDRTLVKKPAAMRETTSRMWVRGCVLMPPLSHMLAQVRSERRAAAGRMRAEVRMELYVIRSTAGASSYGLMATDGEYCFVYSPNTGLWHRSHECEMDFVFDRESVYEEVDAVTAERLRQKIQPLDRRTMRWYLNRLEKQAPEWKRTSAEVGLPSDTRRTTPTTADGE</sequence>
<organism evidence="2 3">
    <name type="scientific">Brevibacterium otitidis</name>
    <dbReference type="NCBI Taxonomy" id="53364"/>
    <lineage>
        <taxon>Bacteria</taxon>
        <taxon>Bacillati</taxon>
        <taxon>Actinomycetota</taxon>
        <taxon>Actinomycetes</taxon>
        <taxon>Micrococcales</taxon>
        <taxon>Brevibacteriaceae</taxon>
        <taxon>Brevibacterium</taxon>
    </lineage>
</organism>
<dbReference type="EMBL" id="JBHMAU010000051">
    <property type="protein sequence ID" value="MFB9776323.1"/>
    <property type="molecule type" value="Genomic_DNA"/>
</dbReference>
<name>A0ABV5X1M8_9MICO</name>